<feature type="region of interest" description="Disordered" evidence="1">
    <location>
        <begin position="22"/>
        <end position="48"/>
    </location>
</feature>
<protein>
    <submittedName>
        <fullName evidence="2">Uncharacterized protein</fullName>
    </submittedName>
</protein>
<dbReference type="EMBL" id="JAPTMU010000186">
    <property type="protein sequence ID" value="KAJ4920560.1"/>
    <property type="molecule type" value="Genomic_DNA"/>
</dbReference>
<evidence type="ECO:0000313" key="2">
    <source>
        <dbReference type="EMBL" id="KAJ4920560.1"/>
    </source>
</evidence>
<dbReference type="AlphaFoldDB" id="A0AAD6A9N9"/>
<keyword evidence="3" id="KW-1185">Reference proteome</keyword>
<feature type="region of interest" description="Disordered" evidence="1">
    <location>
        <begin position="193"/>
        <end position="229"/>
    </location>
</feature>
<comment type="caution">
    <text evidence="2">The sequence shown here is derived from an EMBL/GenBank/DDBJ whole genome shotgun (WGS) entry which is preliminary data.</text>
</comment>
<sequence length="267" mass="29041">MGQGLTWKDDVTQEIIGRELSRLPTVASSKPENSLKLGSRLPGPVQPRVQEDLADPEMMQQYVDYMILDPPRSSVHMQRPPPDPYTFQKPLSRHRGAAGLPSSLSSSSFFPELDFPLDYGEDYISQVSQLRLDGRSLQRLALLLDHYGLEVKDLSPDQREDLPAALKQLKSSLTKDTHGNDAAAGKKVKEGAMAYKSAPPSSNKSPQPEAEQKVSLPPEAAHVEKEGAVAPALSFRIRPNNLTAADGAEKSVAEKHLLQSGAGEVGT</sequence>
<reference evidence="2" key="1">
    <citation type="submission" date="2022-11" db="EMBL/GenBank/DDBJ databases">
        <title>Chromosome-level genome of Pogonophryne albipinna.</title>
        <authorList>
            <person name="Jo E."/>
        </authorList>
    </citation>
    <scope>NUCLEOTIDE SEQUENCE</scope>
    <source>
        <strain evidence="2">SGF0006</strain>
        <tissue evidence="2">Muscle</tissue>
    </source>
</reference>
<gene>
    <name evidence="2" type="ORF">JOQ06_022121</name>
</gene>
<proteinExistence type="predicted"/>
<evidence type="ECO:0000313" key="3">
    <source>
        <dbReference type="Proteomes" id="UP001219934"/>
    </source>
</evidence>
<accession>A0AAD6A9N9</accession>
<name>A0AAD6A9N9_9TELE</name>
<dbReference type="Proteomes" id="UP001219934">
    <property type="component" value="Unassembled WGS sequence"/>
</dbReference>
<organism evidence="2 3">
    <name type="scientific">Pogonophryne albipinna</name>
    <dbReference type="NCBI Taxonomy" id="1090488"/>
    <lineage>
        <taxon>Eukaryota</taxon>
        <taxon>Metazoa</taxon>
        <taxon>Chordata</taxon>
        <taxon>Craniata</taxon>
        <taxon>Vertebrata</taxon>
        <taxon>Euteleostomi</taxon>
        <taxon>Actinopterygii</taxon>
        <taxon>Neopterygii</taxon>
        <taxon>Teleostei</taxon>
        <taxon>Neoteleostei</taxon>
        <taxon>Acanthomorphata</taxon>
        <taxon>Eupercaria</taxon>
        <taxon>Perciformes</taxon>
        <taxon>Notothenioidei</taxon>
        <taxon>Pogonophryne</taxon>
    </lineage>
</organism>
<evidence type="ECO:0000256" key="1">
    <source>
        <dbReference type="SAM" id="MobiDB-lite"/>
    </source>
</evidence>